<dbReference type="SUPFAM" id="SSF52047">
    <property type="entry name" value="RNI-like"/>
    <property type="match status" value="2"/>
</dbReference>
<dbReference type="InterPro" id="IPR032675">
    <property type="entry name" value="LRR_dom_sf"/>
</dbReference>
<keyword evidence="5" id="KW-1185">Reference proteome</keyword>
<sequence>MSEAENEHEIDASGKFMWGQPTFTYLDSQSSLEEIVSLDLSTNHINIKSATLLADLLRKSQNLKYLSLIQTKLIQKSSVLIFSAIGDSQLLEFYADDNIFQASPCEALGASLSKNPPLELLSLNGCDIPDEGINHIASSLYSNNHLLHLRLESNSMFDYGAQKLGEALPKSSLISLSVADNQIWNEGTTSIILNISHSHLESLDLSYNIVELETLATELEKSRISSLAISGCKVNERQLINFLQRIPNYGLKTLIMDGFNFQMLPISWPSVKDTLWSNQPYFDALKNSLISPTITDLRIGYFDLDQIFILNKILESRQNELVISFHNFGQTKDIWLFKLPGPYFESPTSIFRWEGKIDNQNCQFIGQIVSQTKVFDGKHQTIETLDFHNLGLDDEVVRLIMTSMRDFPVKNINFYKNKINDDSLEVFTEYIKRVKLDSLNLGDNKTTDEGISTFLRDIQNPSIFPRKITLSFKIADQNEFSKHKISEVISSILQDNNFNIEFLSLSGPITVSDATEIISSFSSNSHLREIQLHSEHERKYETPDPDLNEGLQLKFIEFADILHANIVGEDSICKLRKFYFPLFTEIYLYHNDIYQKWIEIDAKLNNN</sequence>
<evidence type="ECO:0000313" key="5">
    <source>
        <dbReference type="Proteomes" id="UP001470230"/>
    </source>
</evidence>
<evidence type="ECO:0000256" key="2">
    <source>
        <dbReference type="ARBA" id="ARBA00022490"/>
    </source>
</evidence>
<comment type="caution">
    <text evidence="4">The sequence shown here is derived from an EMBL/GenBank/DDBJ whole genome shotgun (WGS) entry which is preliminary data.</text>
</comment>
<evidence type="ECO:0000256" key="1">
    <source>
        <dbReference type="ARBA" id="ARBA00004496"/>
    </source>
</evidence>
<evidence type="ECO:0000256" key="3">
    <source>
        <dbReference type="ARBA" id="ARBA00022737"/>
    </source>
</evidence>
<dbReference type="EMBL" id="JAPFFF010000015">
    <property type="protein sequence ID" value="KAK8866411.1"/>
    <property type="molecule type" value="Genomic_DNA"/>
</dbReference>
<proteinExistence type="predicted"/>
<dbReference type="PANTHER" id="PTHR45690">
    <property type="entry name" value="NACHT, LRR AND PYD DOMAINS-CONTAINING PROTEIN 12"/>
    <property type="match status" value="1"/>
</dbReference>
<organism evidence="4 5">
    <name type="scientific">Tritrichomonas musculus</name>
    <dbReference type="NCBI Taxonomy" id="1915356"/>
    <lineage>
        <taxon>Eukaryota</taxon>
        <taxon>Metamonada</taxon>
        <taxon>Parabasalia</taxon>
        <taxon>Tritrichomonadida</taxon>
        <taxon>Tritrichomonadidae</taxon>
        <taxon>Tritrichomonas</taxon>
    </lineage>
</organism>
<dbReference type="InterPro" id="IPR001611">
    <property type="entry name" value="Leu-rich_rpt"/>
</dbReference>
<gene>
    <name evidence="4" type="ORF">M9Y10_009373</name>
</gene>
<keyword evidence="3" id="KW-0677">Repeat</keyword>
<keyword evidence="2" id="KW-0963">Cytoplasm</keyword>
<evidence type="ECO:0000313" key="4">
    <source>
        <dbReference type="EMBL" id="KAK8866411.1"/>
    </source>
</evidence>
<dbReference type="PANTHER" id="PTHR45690:SF19">
    <property type="entry name" value="NACHT, LRR AND PYD DOMAINS-CONTAINING PROTEIN 3"/>
    <property type="match status" value="1"/>
</dbReference>
<dbReference type="Gene3D" id="3.80.10.10">
    <property type="entry name" value="Ribonuclease Inhibitor"/>
    <property type="match status" value="2"/>
</dbReference>
<dbReference type="SMART" id="SM00368">
    <property type="entry name" value="LRR_RI"/>
    <property type="match status" value="4"/>
</dbReference>
<comment type="subcellular location">
    <subcellularLocation>
        <location evidence="1">Cytoplasm</location>
    </subcellularLocation>
</comment>
<accession>A0ABR2IQP5</accession>
<reference evidence="4 5" key="1">
    <citation type="submission" date="2024-04" db="EMBL/GenBank/DDBJ databases">
        <title>Tritrichomonas musculus Genome.</title>
        <authorList>
            <person name="Alves-Ferreira E."/>
            <person name="Grigg M."/>
            <person name="Lorenzi H."/>
            <person name="Galac M."/>
        </authorList>
    </citation>
    <scope>NUCLEOTIDE SEQUENCE [LARGE SCALE GENOMIC DNA]</scope>
    <source>
        <strain evidence="4 5">EAF2021</strain>
    </source>
</reference>
<protein>
    <submittedName>
        <fullName evidence="4">GTPase activator activity protein</fullName>
    </submittedName>
</protein>
<dbReference type="Pfam" id="PF13516">
    <property type="entry name" value="LRR_6"/>
    <property type="match status" value="1"/>
</dbReference>
<name>A0ABR2IQP5_9EUKA</name>
<dbReference type="InterPro" id="IPR050637">
    <property type="entry name" value="NLRP_innate_immun_reg"/>
</dbReference>
<dbReference type="Proteomes" id="UP001470230">
    <property type="component" value="Unassembled WGS sequence"/>
</dbReference>